<dbReference type="GO" id="GO:0030151">
    <property type="term" value="F:molybdenum ion binding"/>
    <property type="evidence" value="ECO:0007669"/>
    <property type="project" value="InterPro"/>
</dbReference>
<dbReference type="Proteomes" id="UP000812440">
    <property type="component" value="Chromosome 5"/>
</dbReference>
<name>A0A8T2JJZ0_9PIPI</name>
<reference evidence="3" key="1">
    <citation type="thesis" date="2020" institute="ProQuest LLC" country="789 East Eisenhower Parkway, Ann Arbor, MI, USA">
        <title>Comparative Genomics and Chromosome Evolution.</title>
        <authorList>
            <person name="Mudd A.B."/>
        </authorList>
    </citation>
    <scope>NUCLEOTIDE SEQUENCE</scope>
    <source>
        <strain evidence="3">Female2</strain>
        <tissue evidence="3">Blood</tissue>
    </source>
</reference>
<dbReference type="InterPro" id="IPR011037">
    <property type="entry name" value="Pyrv_Knase-like_insert_dom_sf"/>
</dbReference>
<dbReference type="PROSITE" id="PS51340">
    <property type="entry name" value="MOSC"/>
    <property type="match status" value="1"/>
</dbReference>
<dbReference type="EMBL" id="JAACNH010000004">
    <property type="protein sequence ID" value="KAG8443784.1"/>
    <property type="molecule type" value="Genomic_DNA"/>
</dbReference>
<evidence type="ECO:0000313" key="4">
    <source>
        <dbReference type="Proteomes" id="UP000812440"/>
    </source>
</evidence>
<accession>A0A8T2JJZ0</accession>
<organism evidence="3 4">
    <name type="scientific">Hymenochirus boettgeri</name>
    <name type="common">Congo dwarf clawed frog</name>
    <dbReference type="NCBI Taxonomy" id="247094"/>
    <lineage>
        <taxon>Eukaryota</taxon>
        <taxon>Metazoa</taxon>
        <taxon>Chordata</taxon>
        <taxon>Craniata</taxon>
        <taxon>Vertebrata</taxon>
        <taxon>Euteleostomi</taxon>
        <taxon>Amphibia</taxon>
        <taxon>Batrachia</taxon>
        <taxon>Anura</taxon>
        <taxon>Pipoidea</taxon>
        <taxon>Pipidae</taxon>
        <taxon>Pipinae</taxon>
        <taxon>Hymenochirus</taxon>
    </lineage>
</organism>
<feature type="domain" description="MOSC" evidence="2">
    <location>
        <begin position="156"/>
        <end position="323"/>
    </location>
</feature>
<dbReference type="GO" id="GO:0005743">
    <property type="term" value="C:mitochondrial inner membrane"/>
    <property type="evidence" value="ECO:0007669"/>
    <property type="project" value="TreeGrafter"/>
</dbReference>
<dbReference type="GO" id="GO:0043546">
    <property type="term" value="F:molybdopterin cofactor binding"/>
    <property type="evidence" value="ECO:0007669"/>
    <property type="project" value="TreeGrafter"/>
</dbReference>
<dbReference type="SUPFAM" id="SSF50800">
    <property type="entry name" value="PK beta-barrel domain-like"/>
    <property type="match status" value="1"/>
</dbReference>
<dbReference type="GO" id="GO:0042126">
    <property type="term" value="P:nitrate metabolic process"/>
    <property type="evidence" value="ECO:0007669"/>
    <property type="project" value="TreeGrafter"/>
</dbReference>
<dbReference type="PANTHER" id="PTHR14237:SF92">
    <property type="entry name" value="MITOCHONDRIAL AMIDOXIME-REDUCING COMPONENT 1"/>
    <property type="match status" value="1"/>
</dbReference>
<keyword evidence="1" id="KW-0812">Transmembrane</keyword>
<sequence length="325" mass="36844">MGDISVQRAFLACLAGLGVAAVVTWIFKVKRKWKRKLQKVGEVMQLVVYPIKSCKGVPIMEAECSVHGLRNGPLRDRYWAVSNEEKTVVSARHEPKLVLINSSCDNGFLTLSAPEMDNLSIPLKLPSTNEIVTTRVLGHLVEGRDCGDEASQWIARVTKSKHPYRLLQFEDNMKHRNPNREYVLYTENDKVAYPELSPILLLSQASVDDLNARLEEKVTFRNFRPNILISGCSAHEEDSWEEIQIGDHVTLKRVMPSIRCLLTAVDPDTGILHAKQEPLKTLRSYRLCETELKRLFKSSPLFGQYVRVLKTGNIKVGDPVYQAIY</sequence>
<keyword evidence="1" id="KW-1133">Transmembrane helix</keyword>
<comment type="caution">
    <text evidence="3">The sequence shown here is derived from an EMBL/GenBank/DDBJ whole genome shotgun (WGS) entry which is preliminary data.</text>
</comment>
<feature type="transmembrane region" description="Helical" evidence="1">
    <location>
        <begin position="6"/>
        <end position="27"/>
    </location>
</feature>
<dbReference type="Gene3D" id="2.40.33.20">
    <property type="entry name" value="PK beta-barrel domain-like"/>
    <property type="match status" value="1"/>
</dbReference>
<gene>
    <name evidence="3" type="ORF">GDO86_009097</name>
</gene>
<dbReference type="Pfam" id="PF03473">
    <property type="entry name" value="MOSC"/>
    <property type="match status" value="1"/>
</dbReference>
<proteinExistence type="predicted"/>
<dbReference type="GO" id="GO:0008940">
    <property type="term" value="F:nitrate reductase activity"/>
    <property type="evidence" value="ECO:0007669"/>
    <property type="project" value="TreeGrafter"/>
</dbReference>
<dbReference type="SUPFAM" id="SSF141673">
    <property type="entry name" value="MOSC N-terminal domain-like"/>
    <property type="match status" value="1"/>
</dbReference>
<evidence type="ECO:0000313" key="3">
    <source>
        <dbReference type="EMBL" id="KAG8443784.1"/>
    </source>
</evidence>
<dbReference type="InterPro" id="IPR005303">
    <property type="entry name" value="MOCOS_middle"/>
</dbReference>
<dbReference type="GO" id="GO:0030170">
    <property type="term" value="F:pyridoxal phosphate binding"/>
    <property type="evidence" value="ECO:0007669"/>
    <property type="project" value="InterPro"/>
</dbReference>
<dbReference type="InterPro" id="IPR005302">
    <property type="entry name" value="MoCF_Sase_C"/>
</dbReference>
<evidence type="ECO:0000256" key="1">
    <source>
        <dbReference type="SAM" id="Phobius"/>
    </source>
</evidence>
<protein>
    <recommendedName>
        <fullName evidence="2">MOSC domain-containing protein</fullName>
    </recommendedName>
</protein>
<dbReference type="OrthoDB" id="17255at2759"/>
<dbReference type="PANTHER" id="PTHR14237">
    <property type="entry name" value="MOLYBDOPTERIN COFACTOR SULFURASE MOSC"/>
    <property type="match status" value="1"/>
</dbReference>
<keyword evidence="4" id="KW-1185">Reference proteome</keyword>
<dbReference type="AlphaFoldDB" id="A0A8T2JJZ0"/>
<dbReference type="Pfam" id="PF03476">
    <property type="entry name" value="MOSC_N"/>
    <property type="match status" value="1"/>
</dbReference>
<evidence type="ECO:0000259" key="2">
    <source>
        <dbReference type="PROSITE" id="PS51340"/>
    </source>
</evidence>
<keyword evidence="1" id="KW-0472">Membrane</keyword>